<organism evidence="2 3">
    <name type="scientific">Sphingomonas metalli</name>
    <dbReference type="NCBI Taxonomy" id="1779358"/>
    <lineage>
        <taxon>Bacteria</taxon>
        <taxon>Pseudomonadati</taxon>
        <taxon>Pseudomonadota</taxon>
        <taxon>Alphaproteobacteria</taxon>
        <taxon>Sphingomonadales</taxon>
        <taxon>Sphingomonadaceae</taxon>
        <taxon>Sphingomonas</taxon>
    </lineage>
</organism>
<dbReference type="Proteomes" id="UP000623067">
    <property type="component" value="Unassembled WGS sequence"/>
</dbReference>
<gene>
    <name evidence="2" type="ORF">GCM10011380_04370</name>
</gene>
<feature type="signal peptide" evidence="1">
    <location>
        <begin position="1"/>
        <end position="21"/>
    </location>
</feature>
<dbReference type="AlphaFoldDB" id="A0A916SWW3"/>
<sequence>MMMLLIALVTAAAMQAMPAPAPTAAPAARDKKICRRDTSIGSRLDVVKTCKTAAEWEAYNAAVARLENRRSDVTGSSGRIGRDR</sequence>
<proteinExistence type="predicted"/>
<evidence type="ECO:0008006" key="4">
    <source>
        <dbReference type="Google" id="ProtNLM"/>
    </source>
</evidence>
<feature type="chain" id="PRO_5036884104" description="Secreted protein" evidence="1">
    <location>
        <begin position="22"/>
        <end position="84"/>
    </location>
</feature>
<evidence type="ECO:0000256" key="1">
    <source>
        <dbReference type="SAM" id="SignalP"/>
    </source>
</evidence>
<accession>A0A916SWW3</accession>
<keyword evidence="3" id="KW-1185">Reference proteome</keyword>
<protein>
    <recommendedName>
        <fullName evidence="4">Secreted protein</fullName>
    </recommendedName>
</protein>
<comment type="caution">
    <text evidence="2">The sequence shown here is derived from an EMBL/GenBank/DDBJ whole genome shotgun (WGS) entry which is preliminary data.</text>
</comment>
<reference evidence="2" key="2">
    <citation type="submission" date="2020-09" db="EMBL/GenBank/DDBJ databases">
        <authorList>
            <person name="Sun Q."/>
            <person name="Zhou Y."/>
        </authorList>
    </citation>
    <scope>NUCLEOTIDE SEQUENCE</scope>
    <source>
        <strain evidence="2">CGMCC 1.15330</strain>
    </source>
</reference>
<dbReference type="EMBL" id="BMIH01000001">
    <property type="protein sequence ID" value="GGB17950.1"/>
    <property type="molecule type" value="Genomic_DNA"/>
</dbReference>
<dbReference type="RefSeq" id="WP_229664309.1">
    <property type="nucleotide sequence ID" value="NZ_BMIH01000001.1"/>
</dbReference>
<keyword evidence="1" id="KW-0732">Signal</keyword>
<name>A0A916SWW3_9SPHN</name>
<evidence type="ECO:0000313" key="3">
    <source>
        <dbReference type="Proteomes" id="UP000623067"/>
    </source>
</evidence>
<evidence type="ECO:0000313" key="2">
    <source>
        <dbReference type="EMBL" id="GGB17950.1"/>
    </source>
</evidence>
<reference evidence="2" key="1">
    <citation type="journal article" date="2014" name="Int. J. Syst. Evol. Microbiol.">
        <title>Complete genome sequence of Corynebacterium casei LMG S-19264T (=DSM 44701T), isolated from a smear-ripened cheese.</title>
        <authorList>
            <consortium name="US DOE Joint Genome Institute (JGI-PGF)"/>
            <person name="Walter F."/>
            <person name="Albersmeier A."/>
            <person name="Kalinowski J."/>
            <person name="Ruckert C."/>
        </authorList>
    </citation>
    <scope>NUCLEOTIDE SEQUENCE</scope>
    <source>
        <strain evidence="2">CGMCC 1.15330</strain>
    </source>
</reference>